<accession>V2TSP9</accession>
<keyword evidence="1" id="KW-1133">Transmembrane helix</keyword>
<keyword evidence="1" id="KW-0812">Transmembrane</keyword>
<dbReference type="PATRIC" id="fig|1392540.3.peg.1098"/>
<protein>
    <recommendedName>
        <fullName evidence="2">DUF2062 domain-containing protein</fullName>
    </recommendedName>
</protein>
<reference evidence="3 4" key="1">
    <citation type="submission" date="2013-10" db="EMBL/GenBank/DDBJ databases">
        <title>The Genome Sequence of Acinetobacter nectaris CIP 110549.</title>
        <authorList>
            <consortium name="The Broad Institute Genomics Platform"/>
            <consortium name="The Broad Institute Genome Sequencing Center for Infectious Disease"/>
            <person name="Cerqueira G."/>
            <person name="Feldgarden M."/>
            <person name="Courvalin P."/>
            <person name="Grillot-Courvalin C."/>
            <person name="Clermont D."/>
            <person name="Rocha E."/>
            <person name="Yoon E.-J."/>
            <person name="Nemec A."/>
            <person name="Young S.K."/>
            <person name="Zeng Q."/>
            <person name="Gargeya S."/>
            <person name="Fitzgerald M."/>
            <person name="Abouelleil A."/>
            <person name="Alvarado L."/>
            <person name="Berlin A.M."/>
            <person name="Chapman S.B."/>
            <person name="Gainer-Dewar J."/>
            <person name="Goldberg J."/>
            <person name="Gnerre S."/>
            <person name="Griggs A."/>
            <person name="Gujja S."/>
            <person name="Hansen M."/>
            <person name="Howarth C."/>
            <person name="Imamovic A."/>
            <person name="Ireland A."/>
            <person name="Larimer J."/>
            <person name="McCowan C."/>
            <person name="Murphy C."/>
            <person name="Pearson M."/>
            <person name="Poon T.W."/>
            <person name="Priest M."/>
            <person name="Roberts A."/>
            <person name="Saif S."/>
            <person name="Shea T."/>
            <person name="Sykes S."/>
            <person name="Wortman J."/>
            <person name="Nusbaum C."/>
            <person name="Birren B."/>
        </authorList>
    </citation>
    <scope>NUCLEOTIDE SEQUENCE [LARGE SCALE GENOMIC DNA]</scope>
    <source>
        <strain evidence="3 4">CIP 110549</strain>
    </source>
</reference>
<keyword evidence="1" id="KW-0472">Membrane</keyword>
<evidence type="ECO:0000313" key="3">
    <source>
        <dbReference type="EMBL" id="ESK40677.1"/>
    </source>
</evidence>
<dbReference type="EMBL" id="AYER01000003">
    <property type="protein sequence ID" value="ESK40677.1"/>
    <property type="molecule type" value="Genomic_DNA"/>
</dbReference>
<sequence length="183" mass="21217">MLKQTLQSWLPSSEKVASSKIMKLFGSRTRDPLLWYINRRSISRAVLIGAFFGLLPIPFHSILIILAVLMLEVNLPIGLSLAWLTNPFTIAPILYVAFWIGSKIYHVQMIDKEVLLTTFHQVSAWLSHFGHGYVDTSMTKVLFSGLLIEALSFSLILYIITLLFWRWSTIHQWHKRHYFLKTK</sequence>
<dbReference type="AlphaFoldDB" id="V2TSP9"/>
<gene>
    <name evidence="3" type="ORF">P256_01132</name>
</gene>
<dbReference type="HOGENOM" id="CLU_102912_3_1_6"/>
<evidence type="ECO:0000259" key="2">
    <source>
        <dbReference type="Pfam" id="PF09835"/>
    </source>
</evidence>
<name>V2TSP9_9GAMM</name>
<feature type="transmembrane region" description="Helical" evidence="1">
    <location>
        <begin position="146"/>
        <end position="167"/>
    </location>
</feature>
<evidence type="ECO:0000256" key="1">
    <source>
        <dbReference type="SAM" id="Phobius"/>
    </source>
</evidence>
<dbReference type="RefSeq" id="WP_023272709.1">
    <property type="nucleotide sequence ID" value="NZ_KI530712.1"/>
</dbReference>
<feature type="transmembrane region" description="Helical" evidence="1">
    <location>
        <begin position="81"/>
        <end position="102"/>
    </location>
</feature>
<proteinExistence type="predicted"/>
<dbReference type="eggNOG" id="COG3216">
    <property type="taxonomic scope" value="Bacteria"/>
</dbReference>
<keyword evidence="4" id="KW-1185">Reference proteome</keyword>
<dbReference type="OrthoDB" id="9786029at2"/>
<dbReference type="PANTHER" id="PTHR40547">
    <property type="entry name" value="SLL0298 PROTEIN"/>
    <property type="match status" value="1"/>
</dbReference>
<dbReference type="PANTHER" id="PTHR40547:SF1">
    <property type="entry name" value="SLL0298 PROTEIN"/>
    <property type="match status" value="1"/>
</dbReference>
<feature type="transmembrane region" description="Helical" evidence="1">
    <location>
        <begin position="45"/>
        <end position="69"/>
    </location>
</feature>
<dbReference type="Proteomes" id="UP000023785">
    <property type="component" value="Unassembled WGS sequence"/>
</dbReference>
<comment type="caution">
    <text evidence="3">The sequence shown here is derived from an EMBL/GenBank/DDBJ whole genome shotgun (WGS) entry which is preliminary data.</text>
</comment>
<evidence type="ECO:0000313" key="4">
    <source>
        <dbReference type="Proteomes" id="UP000023785"/>
    </source>
</evidence>
<dbReference type="Pfam" id="PF09835">
    <property type="entry name" value="DUF2062"/>
    <property type="match status" value="1"/>
</dbReference>
<dbReference type="STRING" id="1392540.P256_01132"/>
<feature type="domain" description="DUF2062" evidence="2">
    <location>
        <begin position="23"/>
        <end position="174"/>
    </location>
</feature>
<dbReference type="InterPro" id="IPR018639">
    <property type="entry name" value="DUF2062"/>
</dbReference>
<organism evidence="3 4">
    <name type="scientific">Acinetobacter nectaris CIP 110549</name>
    <dbReference type="NCBI Taxonomy" id="1392540"/>
    <lineage>
        <taxon>Bacteria</taxon>
        <taxon>Pseudomonadati</taxon>
        <taxon>Pseudomonadota</taxon>
        <taxon>Gammaproteobacteria</taxon>
        <taxon>Moraxellales</taxon>
        <taxon>Moraxellaceae</taxon>
        <taxon>Acinetobacter</taxon>
    </lineage>
</organism>